<protein>
    <submittedName>
        <fullName evidence="1">Ubiquitin-like small modifier protein 1</fullName>
    </submittedName>
</protein>
<dbReference type="EMBL" id="JBHSXM010000001">
    <property type="protein sequence ID" value="MFC6835570.1"/>
    <property type="molecule type" value="Genomic_DNA"/>
</dbReference>
<dbReference type="Gene3D" id="3.10.20.30">
    <property type="match status" value="1"/>
</dbReference>
<dbReference type="PANTHER" id="PTHR38031:SF1">
    <property type="entry name" value="SULFUR CARRIER PROTEIN CYSO"/>
    <property type="match status" value="1"/>
</dbReference>
<dbReference type="PANTHER" id="PTHR38031">
    <property type="entry name" value="SULFUR CARRIER PROTEIN SLR0821-RELATED"/>
    <property type="match status" value="1"/>
</dbReference>
<dbReference type="Pfam" id="PF02597">
    <property type="entry name" value="ThiS"/>
    <property type="match status" value="1"/>
</dbReference>
<dbReference type="Proteomes" id="UP001596406">
    <property type="component" value="Unassembled WGS sequence"/>
</dbReference>
<dbReference type="InterPro" id="IPR054834">
    <property type="entry name" value="SAMP1_3"/>
</dbReference>
<sequence length="95" mass="9847">MRVQFEFYGTLRDAVGERQFAREVPDDATVTAALRAVATDHESLAPLVFDGEGRLRPHVNVLVNGESVRARAGGATPLAADDTVGAAPAVAGGCA</sequence>
<organism evidence="1 2">
    <name type="scientific">Halomarina ordinaria</name>
    <dbReference type="NCBI Taxonomy" id="3033939"/>
    <lineage>
        <taxon>Archaea</taxon>
        <taxon>Methanobacteriati</taxon>
        <taxon>Methanobacteriota</taxon>
        <taxon>Stenosarchaea group</taxon>
        <taxon>Halobacteria</taxon>
        <taxon>Halobacteriales</taxon>
        <taxon>Natronomonadaceae</taxon>
        <taxon>Halomarina</taxon>
    </lineage>
</organism>
<dbReference type="AlphaFoldDB" id="A0ABD5U4Y5"/>
<dbReference type="InterPro" id="IPR052045">
    <property type="entry name" value="Sulfur_Carrier/Prot_Modifier"/>
</dbReference>
<dbReference type="CDD" id="cd17040">
    <property type="entry name" value="Ubl_MoaD_like"/>
    <property type="match status" value="1"/>
</dbReference>
<proteinExistence type="predicted"/>
<dbReference type="InterPro" id="IPR012675">
    <property type="entry name" value="Beta-grasp_dom_sf"/>
</dbReference>
<dbReference type="InterPro" id="IPR016155">
    <property type="entry name" value="Mopterin_synth/thiamin_S_b"/>
</dbReference>
<dbReference type="SUPFAM" id="SSF54285">
    <property type="entry name" value="MoaD/ThiS"/>
    <property type="match status" value="1"/>
</dbReference>
<dbReference type="InterPro" id="IPR003749">
    <property type="entry name" value="ThiS/MoaD-like"/>
</dbReference>
<keyword evidence="2" id="KW-1185">Reference proteome</keyword>
<name>A0ABD5U4Y5_9EURY</name>
<accession>A0ABD5U4Y5</accession>
<evidence type="ECO:0000313" key="2">
    <source>
        <dbReference type="Proteomes" id="UP001596406"/>
    </source>
</evidence>
<reference evidence="1 2" key="1">
    <citation type="journal article" date="2019" name="Int. J. Syst. Evol. Microbiol.">
        <title>The Global Catalogue of Microorganisms (GCM) 10K type strain sequencing project: providing services to taxonomists for standard genome sequencing and annotation.</title>
        <authorList>
            <consortium name="The Broad Institute Genomics Platform"/>
            <consortium name="The Broad Institute Genome Sequencing Center for Infectious Disease"/>
            <person name="Wu L."/>
            <person name="Ma J."/>
        </authorList>
    </citation>
    <scope>NUCLEOTIDE SEQUENCE [LARGE SCALE GENOMIC DNA]</scope>
    <source>
        <strain evidence="1 2">PSRA2</strain>
    </source>
</reference>
<comment type="caution">
    <text evidence="1">The sequence shown here is derived from an EMBL/GenBank/DDBJ whole genome shotgun (WGS) entry which is preliminary data.</text>
</comment>
<dbReference type="NCBIfam" id="NF041918">
    <property type="entry name" value="SAMP1"/>
    <property type="match status" value="1"/>
</dbReference>
<evidence type="ECO:0000313" key="1">
    <source>
        <dbReference type="EMBL" id="MFC6835570.1"/>
    </source>
</evidence>
<gene>
    <name evidence="1" type="ORF">ACFQHK_03495</name>
</gene>
<dbReference type="RefSeq" id="WP_304447268.1">
    <property type="nucleotide sequence ID" value="NZ_JARRAH010000001.1"/>
</dbReference>